<dbReference type="GeneID" id="36395157"/>
<dbReference type="Proteomes" id="UP000054928">
    <property type="component" value="Unassembled WGS sequence"/>
</dbReference>
<dbReference type="GO" id="GO:0016020">
    <property type="term" value="C:membrane"/>
    <property type="evidence" value="ECO:0007669"/>
    <property type="project" value="TreeGrafter"/>
</dbReference>
<accession>A0A0P1A6A9</accession>
<dbReference type="SUPFAM" id="SSF74788">
    <property type="entry name" value="Cullin repeat-like"/>
    <property type="match status" value="1"/>
</dbReference>
<keyword evidence="3" id="KW-0445">Lipid transport</keyword>
<evidence type="ECO:0000313" key="4">
    <source>
        <dbReference type="EMBL" id="CEG35769.1"/>
    </source>
</evidence>
<name>A0A0P1A6A9_PLAHL</name>
<dbReference type="GO" id="GO:0015031">
    <property type="term" value="P:protein transport"/>
    <property type="evidence" value="ECO:0007669"/>
    <property type="project" value="UniProtKB-UniRule"/>
</dbReference>
<sequence>MRIKKYVKSEKSVMESHGMNRMQELLSSYYGLQDQESRQEQLRNIDSPGFDSNLYVQELLKTRGLKDLLSTDDQLIREIKELDTNMQMLVYENYNKFISATDTIRKMKDNVASMEAEVGRVVKSMDIITAKSESINVALAPHRSTVEKLIGVRRLLKRFEFIFDLPQRLNTAVRQKNYANATKYYLLARRILDRYEHISSFKTIQVEAEKIIQQLVRVLKKQMVDPLLESQELCDTVILLHQLGACTDEIRDQFLEWHQVYFERTVAALKIEESTSSVLQFLQQFNADVLTKMSQVFSVYQAHFMPEVVAREKLSAMRRSSNAVRDDLFLSFVKEMFALYSSKCVLQFRRPYTDFGTRDEVFKVMGDDDLPSEIVESEYYVFMRVMKQFVSQVNKVDRAIPMCGLAVSATQTVEDCVGFQIESIFRKLRKDTGEVFVTYHKDVCSLGRSTHDGGRSVRPLAQQSARMLTNMMQKFLFQMKPMMETGFVILSKFSRLFSNLVQNQFYDFLKWFNAAVLQYAEPKRAFTQAKVPFKGRAYDNLIPWLESTPQFLLFLGCMCQELSAEGIGECVRSLIECMPAPSSLPFNESMDNHRMSQQDVTHMVEVTRESSNELFLHVAKHYGNQLCLLVYNGVAATSWADMDDEPRSVQEMMVAVVEATFRIGKEVALALGDTQSVFISKNTRTTSRDFRRRASALRSRNAAVTSAPSGMQLDVDRLFAQKVDIFPSQLELTTDAFIQTMLKMCVKAFSEYVRLIEVSKFGLQQIQVNAEFLRSTLLHIVAIGEPEEEMESLLSDLLSTARGRAVEDILMDQSNVVAIVSTKSTQVLSCRG</sequence>
<dbReference type="AlphaFoldDB" id="A0A0P1A6A9"/>
<dbReference type="GO" id="GO:1990745">
    <property type="term" value="C:EARP complex"/>
    <property type="evidence" value="ECO:0007669"/>
    <property type="project" value="TreeGrafter"/>
</dbReference>
<dbReference type="PANTHER" id="PTHR15954:SF4">
    <property type="entry name" value="VACUOLAR PROTEIN SORTING-ASSOCIATED PROTEIN 51 HOMOLOG"/>
    <property type="match status" value="1"/>
</dbReference>
<protein>
    <recommendedName>
        <fullName evidence="3">Vacuolar protein sorting-associated protein 51 homolog</fullName>
    </recommendedName>
</protein>
<comment type="subunit">
    <text evidence="3">Component of the Golgi-associated retrograde protein (GARP) complex.</text>
</comment>
<dbReference type="GO" id="GO:0048193">
    <property type="term" value="P:Golgi vesicle transport"/>
    <property type="evidence" value="ECO:0007669"/>
    <property type="project" value="TreeGrafter"/>
</dbReference>
<dbReference type="OMA" id="DIICERG"/>
<keyword evidence="5" id="KW-1185">Reference proteome</keyword>
<dbReference type="InterPro" id="IPR016159">
    <property type="entry name" value="Cullin_repeat-like_dom_sf"/>
</dbReference>
<dbReference type="STRING" id="4781.A0A0P1A6A9"/>
<comment type="subcellular location">
    <subcellularLocation>
        <location evidence="3">Golgi apparatus</location>
        <location evidence="3">trans-Golgi network</location>
    </subcellularLocation>
</comment>
<dbReference type="Pfam" id="PF08700">
    <property type="entry name" value="VPS51_Exo84_N"/>
    <property type="match status" value="1"/>
</dbReference>
<keyword evidence="3" id="KW-0813">Transport</keyword>
<keyword evidence="3" id="KW-0333">Golgi apparatus</keyword>
<dbReference type="GO" id="GO:0000938">
    <property type="term" value="C:GARP complex"/>
    <property type="evidence" value="ECO:0007669"/>
    <property type="project" value="UniProtKB-UniRule"/>
</dbReference>
<dbReference type="InterPro" id="IPR014812">
    <property type="entry name" value="Vps51"/>
</dbReference>
<keyword evidence="2" id="KW-0175">Coiled coil</keyword>
<dbReference type="EMBL" id="CCYD01000109">
    <property type="protein sequence ID" value="CEG35769.1"/>
    <property type="molecule type" value="Genomic_DNA"/>
</dbReference>
<proteinExistence type="inferred from homology"/>
<dbReference type="OrthoDB" id="203678at2759"/>
<dbReference type="GO" id="GO:0006869">
    <property type="term" value="P:lipid transport"/>
    <property type="evidence" value="ECO:0007669"/>
    <property type="project" value="UniProtKB-UniRule"/>
</dbReference>
<dbReference type="GO" id="GO:0007030">
    <property type="term" value="P:Golgi organization"/>
    <property type="evidence" value="ECO:0007669"/>
    <property type="project" value="UniProtKB-UniRule"/>
</dbReference>
<comment type="similarity">
    <text evidence="1 3">Belongs to the VPS51 family.</text>
</comment>
<dbReference type="RefSeq" id="XP_024572138.1">
    <property type="nucleotide sequence ID" value="XM_024727859.1"/>
</dbReference>
<dbReference type="GO" id="GO:0007041">
    <property type="term" value="P:lysosomal transport"/>
    <property type="evidence" value="ECO:0007669"/>
    <property type="project" value="TreeGrafter"/>
</dbReference>
<evidence type="ECO:0000313" key="5">
    <source>
        <dbReference type="Proteomes" id="UP000054928"/>
    </source>
</evidence>
<comment type="function">
    <text evidence="3">Acts as component of the GARP complex that is involved in retrograde transport from early and late endosomes to the trans-Golgi network (TGN).</text>
</comment>
<evidence type="ECO:0000256" key="1">
    <source>
        <dbReference type="ARBA" id="ARBA00006080"/>
    </source>
</evidence>
<keyword evidence="3" id="KW-0653">Protein transport</keyword>
<dbReference type="PANTHER" id="PTHR15954">
    <property type="entry name" value="VACUOLAR PROTEIN SORTING-ASSOCIATED PROTEIN 51 HOMOLOG"/>
    <property type="match status" value="1"/>
</dbReference>
<dbReference type="GO" id="GO:0042147">
    <property type="term" value="P:retrograde transport, endosome to Golgi"/>
    <property type="evidence" value="ECO:0007669"/>
    <property type="project" value="UniProtKB-UniRule"/>
</dbReference>
<reference evidence="5" key="1">
    <citation type="submission" date="2014-09" db="EMBL/GenBank/DDBJ databases">
        <authorList>
            <person name="Sharma Rahul"/>
            <person name="Thines Marco"/>
        </authorList>
    </citation>
    <scope>NUCLEOTIDE SEQUENCE [LARGE SCALE GENOMIC DNA]</scope>
</reference>
<evidence type="ECO:0000256" key="2">
    <source>
        <dbReference type="ARBA" id="ARBA00023054"/>
    </source>
</evidence>
<evidence type="ECO:0000256" key="3">
    <source>
        <dbReference type="RuleBase" id="RU368010"/>
    </source>
</evidence>
<dbReference type="GO" id="GO:0032456">
    <property type="term" value="P:endocytic recycling"/>
    <property type="evidence" value="ECO:0007669"/>
    <property type="project" value="TreeGrafter"/>
</dbReference>
<dbReference type="GO" id="GO:0005829">
    <property type="term" value="C:cytosol"/>
    <property type="evidence" value="ECO:0007669"/>
    <property type="project" value="GOC"/>
</dbReference>
<organism evidence="4 5">
    <name type="scientific">Plasmopara halstedii</name>
    <name type="common">Downy mildew of sunflower</name>
    <dbReference type="NCBI Taxonomy" id="4781"/>
    <lineage>
        <taxon>Eukaryota</taxon>
        <taxon>Sar</taxon>
        <taxon>Stramenopiles</taxon>
        <taxon>Oomycota</taxon>
        <taxon>Peronosporomycetes</taxon>
        <taxon>Peronosporales</taxon>
        <taxon>Peronosporaceae</taxon>
        <taxon>Plasmopara</taxon>
    </lineage>
</organism>